<name>A0A5B7K8I6_PORTR</name>
<gene>
    <name evidence="2" type="ORF">E2C01_096902</name>
</gene>
<sequence>MKGQSAAPFIWGRLHLTQYLLGAESWPGRHAHPEHAETTNYTAGSPPVANHRTPSDCPRVLIGQALYRASPSWRVPVHLRAGHLPRGVK</sequence>
<comment type="caution">
    <text evidence="2">The sequence shown here is derived from an EMBL/GenBank/DDBJ whole genome shotgun (WGS) entry which is preliminary data.</text>
</comment>
<reference evidence="2 3" key="1">
    <citation type="submission" date="2019-05" db="EMBL/GenBank/DDBJ databases">
        <title>Another draft genome of Portunus trituberculatus and its Hox gene families provides insights of decapod evolution.</title>
        <authorList>
            <person name="Jeong J.-H."/>
            <person name="Song I."/>
            <person name="Kim S."/>
            <person name="Choi T."/>
            <person name="Kim D."/>
            <person name="Ryu S."/>
            <person name="Kim W."/>
        </authorList>
    </citation>
    <scope>NUCLEOTIDE SEQUENCE [LARGE SCALE GENOMIC DNA]</scope>
    <source>
        <tissue evidence="2">Muscle</tissue>
    </source>
</reference>
<dbReference type="EMBL" id="VSRR010126909">
    <property type="protein sequence ID" value="MPD01379.1"/>
    <property type="molecule type" value="Genomic_DNA"/>
</dbReference>
<feature type="region of interest" description="Disordered" evidence="1">
    <location>
        <begin position="27"/>
        <end position="55"/>
    </location>
</feature>
<keyword evidence="3" id="KW-1185">Reference proteome</keyword>
<accession>A0A5B7K8I6</accession>
<dbReference type="Proteomes" id="UP000324222">
    <property type="component" value="Unassembled WGS sequence"/>
</dbReference>
<evidence type="ECO:0000313" key="2">
    <source>
        <dbReference type="EMBL" id="MPD01379.1"/>
    </source>
</evidence>
<evidence type="ECO:0000313" key="3">
    <source>
        <dbReference type="Proteomes" id="UP000324222"/>
    </source>
</evidence>
<dbReference type="AlphaFoldDB" id="A0A5B7K8I6"/>
<proteinExistence type="predicted"/>
<evidence type="ECO:0000256" key="1">
    <source>
        <dbReference type="SAM" id="MobiDB-lite"/>
    </source>
</evidence>
<organism evidence="2 3">
    <name type="scientific">Portunus trituberculatus</name>
    <name type="common">Swimming crab</name>
    <name type="synonym">Neptunus trituberculatus</name>
    <dbReference type="NCBI Taxonomy" id="210409"/>
    <lineage>
        <taxon>Eukaryota</taxon>
        <taxon>Metazoa</taxon>
        <taxon>Ecdysozoa</taxon>
        <taxon>Arthropoda</taxon>
        <taxon>Crustacea</taxon>
        <taxon>Multicrustacea</taxon>
        <taxon>Malacostraca</taxon>
        <taxon>Eumalacostraca</taxon>
        <taxon>Eucarida</taxon>
        <taxon>Decapoda</taxon>
        <taxon>Pleocyemata</taxon>
        <taxon>Brachyura</taxon>
        <taxon>Eubrachyura</taxon>
        <taxon>Portunoidea</taxon>
        <taxon>Portunidae</taxon>
        <taxon>Portuninae</taxon>
        <taxon>Portunus</taxon>
    </lineage>
</organism>
<protein>
    <submittedName>
        <fullName evidence="2">Uncharacterized protein</fullName>
    </submittedName>
</protein>